<dbReference type="Proteomes" id="UP000194127">
    <property type="component" value="Unassembled WGS sequence"/>
</dbReference>
<dbReference type="AlphaFoldDB" id="A0A1X6MPP8"/>
<proteinExistence type="predicted"/>
<reference evidence="1 2" key="1">
    <citation type="submission" date="2017-04" db="EMBL/GenBank/DDBJ databases">
        <title>Genome Sequence of the Model Brown-Rot Fungus Postia placenta SB12.</title>
        <authorList>
            <consortium name="DOE Joint Genome Institute"/>
            <person name="Gaskell J."/>
            <person name="Kersten P."/>
            <person name="Larrondo L.F."/>
            <person name="Canessa P."/>
            <person name="Martinez D."/>
            <person name="Hibbett D."/>
            <person name="Schmoll M."/>
            <person name="Kubicek C.P."/>
            <person name="Martinez A.T."/>
            <person name="Yadav J."/>
            <person name="Master E."/>
            <person name="Magnuson J.K."/>
            <person name="James T."/>
            <person name="Yaver D."/>
            <person name="Berka R."/>
            <person name="Labutti K."/>
            <person name="Lipzen A."/>
            <person name="Aerts A."/>
            <person name="Barry K."/>
            <person name="Henrissat B."/>
            <person name="Blanchette R."/>
            <person name="Grigoriev I."/>
            <person name="Cullen D."/>
        </authorList>
    </citation>
    <scope>NUCLEOTIDE SEQUENCE [LARGE SCALE GENOMIC DNA]</scope>
    <source>
        <strain evidence="1 2">MAD-698-R-SB12</strain>
    </source>
</reference>
<evidence type="ECO:0000313" key="2">
    <source>
        <dbReference type="Proteomes" id="UP000194127"/>
    </source>
</evidence>
<name>A0A1X6MPP8_9APHY</name>
<evidence type="ECO:0000313" key="1">
    <source>
        <dbReference type="EMBL" id="OSX58186.1"/>
    </source>
</evidence>
<protein>
    <submittedName>
        <fullName evidence="1">Uncharacterized protein</fullName>
    </submittedName>
</protein>
<dbReference type="EMBL" id="KZ110605">
    <property type="protein sequence ID" value="OSX58186.1"/>
    <property type="molecule type" value="Genomic_DNA"/>
</dbReference>
<accession>A0A1X6MPP8</accession>
<organism evidence="1 2">
    <name type="scientific">Postia placenta MAD-698-R-SB12</name>
    <dbReference type="NCBI Taxonomy" id="670580"/>
    <lineage>
        <taxon>Eukaryota</taxon>
        <taxon>Fungi</taxon>
        <taxon>Dikarya</taxon>
        <taxon>Basidiomycota</taxon>
        <taxon>Agaricomycotina</taxon>
        <taxon>Agaricomycetes</taxon>
        <taxon>Polyporales</taxon>
        <taxon>Adustoporiaceae</taxon>
        <taxon>Rhodonia</taxon>
    </lineage>
</organism>
<sequence length="174" mass="18603">EEAVQLGPSGPADIEDLLNLGGALVSGLPRGKGLELNLSIDAGRDVAQVPIPGMVRRTLEQRREFCSGTLKGAGGVRLDLTEAMGQEVETEVPRAAEAGLYTWGDKGRLCALVRAQLVCAQHADAAPGAVQRSRVRARKKEKIKKRLDVVSTRDIVHASCHDDCHSSMQNGLCL</sequence>
<feature type="non-terminal residue" evidence="1">
    <location>
        <position position="1"/>
    </location>
</feature>
<dbReference type="RefSeq" id="XP_024334980.1">
    <property type="nucleotide sequence ID" value="XM_024486789.1"/>
</dbReference>
<keyword evidence="2" id="KW-1185">Reference proteome</keyword>
<gene>
    <name evidence="1" type="ORF">POSPLADRAFT_1153926</name>
</gene>
<dbReference type="GeneID" id="36331738"/>